<dbReference type="InterPro" id="IPR045324">
    <property type="entry name" value="Small_multidrug_res"/>
</dbReference>
<organism evidence="8 9">
    <name type="scientific">Novosphingobium ovatum</name>
    <dbReference type="NCBI Taxonomy" id="1908523"/>
    <lineage>
        <taxon>Bacteria</taxon>
        <taxon>Pseudomonadati</taxon>
        <taxon>Pseudomonadota</taxon>
        <taxon>Alphaproteobacteria</taxon>
        <taxon>Sphingomonadales</taxon>
        <taxon>Sphingomonadaceae</taxon>
        <taxon>Novosphingobium</taxon>
    </lineage>
</organism>
<evidence type="ECO:0000256" key="3">
    <source>
        <dbReference type="ARBA" id="ARBA00022692"/>
    </source>
</evidence>
<feature type="transmembrane region" description="Helical" evidence="7">
    <location>
        <begin position="76"/>
        <end position="96"/>
    </location>
</feature>
<evidence type="ECO:0000256" key="2">
    <source>
        <dbReference type="ARBA" id="ARBA00022475"/>
    </source>
</evidence>
<evidence type="ECO:0000256" key="7">
    <source>
        <dbReference type="SAM" id="Phobius"/>
    </source>
</evidence>
<dbReference type="PANTHER" id="PTHR30561:SF9">
    <property type="entry name" value="4-AMINO-4-DEOXY-L-ARABINOSE-PHOSPHOUNDECAPRENOL FLIPPASE SUBUNIT ARNF-RELATED"/>
    <property type="match status" value="1"/>
</dbReference>
<evidence type="ECO:0000313" key="8">
    <source>
        <dbReference type="EMBL" id="NBC36508.1"/>
    </source>
</evidence>
<evidence type="ECO:0000256" key="4">
    <source>
        <dbReference type="ARBA" id="ARBA00022989"/>
    </source>
</evidence>
<keyword evidence="5 7" id="KW-0472">Membrane</keyword>
<feature type="transmembrane region" description="Helical" evidence="7">
    <location>
        <begin position="102"/>
        <end position="122"/>
    </location>
</feature>
<reference evidence="9" key="1">
    <citation type="submission" date="2020-01" db="EMBL/GenBank/DDBJ databases">
        <title>Sphingomonas sp. strain CSW-10.</title>
        <authorList>
            <person name="Chen W.-M."/>
        </authorList>
    </citation>
    <scope>NUCLEOTIDE SEQUENCE [LARGE SCALE GENOMIC DNA]</scope>
    <source>
        <strain evidence="9">FSY-8</strain>
    </source>
</reference>
<evidence type="ECO:0000313" key="9">
    <source>
        <dbReference type="Proteomes" id="UP000753724"/>
    </source>
</evidence>
<dbReference type="Proteomes" id="UP000753724">
    <property type="component" value="Unassembled WGS sequence"/>
</dbReference>
<feature type="transmembrane region" description="Helical" evidence="7">
    <location>
        <begin position="43"/>
        <end position="69"/>
    </location>
</feature>
<accession>A0ABW9XD99</accession>
<keyword evidence="3 6" id="KW-0812">Transmembrane</keyword>
<evidence type="ECO:0000256" key="6">
    <source>
        <dbReference type="RuleBase" id="RU003942"/>
    </source>
</evidence>
<keyword evidence="2" id="KW-1003">Cell membrane</keyword>
<comment type="similarity">
    <text evidence="6">Belongs to the drug/metabolite transporter (DMT) superfamily. Small multidrug resistance (SMR) (TC 2.A.7.1) family.</text>
</comment>
<gene>
    <name evidence="8" type="ORF">GTZ99_08060</name>
</gene>
<dbReference type="InterPro" id="IPR000390">
    <property type="entry name" value="Small_drug/metabolite_transptr"/>
</dbReference>
<evidence type="ECO:0000256" key="1">
    <source>
        <dbReference type="ARBA" id="ARBA00004651"/>
    </source>
</evidence>
<dbReference type="SUPFAM" id="SSF103481">
    <property type="entry name" value="Multidrug resistance efflux transporter EmrE"/>
    <property type="match status" value="1"/>
</dbReference>
<keyword evidence="9" id="KW-1185">Reference proteome</keyword>
<dbReference type="InterPro" id="IPR037185">
    <property type="entry name" value="EmrE-like"/>
</dbReference>
<name>A0ABW9XD99_9SPHN</name>
<dbReference type="RefSeq" id="WP_161717804.1">
    <property type="nucleotide sequence ID" value="NZ_JAAAPO010000003.1"/>
</dbReference>
<comment type="subcellular location">
    <subcellularLocation>
        <location evidence="1 6">Cell membrane</location>
        <topology evidence="1 6">Multi-pass membrane protein</topology>
    </subcellularLocation>
</comment>
<dbReference type="EMBL" id="JAAAPO010000003">
    <property type="protein sequence ID" value="NBC36508.1"/>
    <property type="molecule type" value="Genomic_DNA"/>
</dbReference>
<proteinExistence type="inferred from homology"/>
<comment type="caution">
    <text evidence="8">The sequence shown here is derived from an EMBL/GenBank/DDBJ whole genome shotgun (WGS) entry which is preliminary data.</text>
</comment>
<protein>
    <submittedName>
        <fullName evidence="8">EamA family transporter</fullName>
    </submittedName>
</protein>
<sequence>MQPLLLVLILTSVAMSACAQLLLKLGVSSVRVAGDAGAAQGVMAYLLSPWVIGGLGLYGLGAVVWLYVLARLPLSAAYPFVGIGFVLTMLLGVVALGESLSAWRVAGTALIALGCICVSRSIA</sequence>
<dbReference type="PANTHER" id="PTHR30561">
    <property type="entry name" value="SMR FAMILY PROTON-DEPENDENT DRUG EFFLUX TRANSPORTER SUGE"/>
    <property type="match status" value="1"/>
</dbReference>
<evidence type="ECO:0000256" key="5">
    <source>
        <dbReference type="ARBA" id="ARBA00023136"/>
    </source>
</evidence>
<dbReference type="Gene3D" id="1.10.3730.20">
    <property type="match status" value="1"/>
</dbReference>
<keyword evidence="4 7" id="KW-1133">Transmembrane helix</keyword>
<dbReference type="Pfam" id="PF00893">
    <property type="entry name" value="Multi_Drug_Res"/>
    <property type="match status" value="1"/>
</dbReference>